<gene>
    <name evidence="2" type="ORF">GCM10023185_30950</name>
</gene>
<dbReference type="RefSeq" id="WP_345237003.1">
    <property type="nucleotide sequence ID" value="NZ_BAABGZ010000066.1"/>
</dbReference>
<feature type="transmembrane region" description="Helical" evidence="1">
    <location>
        <begin position="83"/>
        <end position="104"/>
    </location>
</feature>
<feature type="transmembrane region" description="Helical" evidence="1">
    <location>
        <begin position="143"/>
        <end position="164"/>
    </location>
</feature>
<organism evidence="2 3">
    <name type="scientific">Hymenobacter saemangeumensis</name>
    <dbReference type="NCBI Taxonomy" id="1084522"/>
    <lineage>
        <taxon>Bacteria</taxon>
        <taxon>Pseudomonadati</taxon>
        <taxon>Bacteroidota</taxon>
        <taxon>Cytophagia</taxon>
        <taxon>Cytophagales</taxon>
        <taxon>Hymenobacteraceae</taxon>
        <taxon>Hymenobacter</taxon>
    </lineage>
</organism>
<keyword evidence="1" id="KW-1133">Transmembrane helix</keyword>
<dbReference type="Proteomes" id="UP001501153">
    <property type="component" value="Unassembled WGS sequence"/>
</dbReference>
<feature type="transmembrane region" description="Helical" evidence="1">
    <location>
        <begin position="23"/>
        <end position="41"/>
    </location>
</feature>
<protein>
    <submittedName>
        <fullName evidence="2">Uncharacterized protein</fullName>
    </submittedName>
</protein>
<dbReference type="EMBL" id="BAABGZ010000066">
    <property type="protein sequence ID" value="GAA4362739.1"/>
    <property type="molecule type" value="Genomic_DNA"/>
</dbReference>
<keyword evidence="3" id="KW-1185">Reference proteome</keyword>
<comment type="caution">
    <text evidence="2">The sequence shown here is derived from an EMBL/GenBank/DDBJ whole genome shotgun (WGS) entry which is preliminary data.</text>
</comment>
<evidence type="ECO:0000256" key="1">
    <source>
        <dbReference type="SAM" id="Phobius"/>
    </source>
</evidence>
<name>A0ABP8ILT8_9BACT</name>
<proteinExistence type="predicted"/>
<sequence length="168" mass="18678">MNPTQEEYCPLWKRALRQVRRRIPFILAALLLLSYVKYAQLQRASQAAVAAQVSTGQLAADDDQVLDVVQSAVPPLGDTLGKSAIACGIFFGGLAMVWFIMSFVSPALPNWAQGTYNAEPGPEGQAVGDFKSNFLLLSPQWKFVVFLSVWLFLLYYWSLCWQAATLIK</sequence>
<evidence type="ECO:0000313" key="3">
    <source>
        <dbReference type="Proteomes" id="UP001501153"/>
    </source>
</evidence>
<reference evidence="3" key="1">
    <citation type="journal article" date="2019" name="Int. J. Syst. Evol. Microbiol.">
        <title>The Global Catalogue of Microorganisms (GCM) 10K type strain sequencing project: providing services to taxonomists for standard genome sequencing and annotation.</title>
        <authorList>
            <consortium name="The Broad Institute Genomics Platform"/>
            <consortium name="The Broad Institute Genome Sequencing Center for Infectious Disease"/>
            <person name="Wu L."/>
            <person name="Ma J."/>
        </authorList>
    </citation>
    <scope>NUCLEOTIDE SEQUENCE [LARGE SCALE GENOMIC DNA]</scope>
    <source>
        <strain evidence="3">JCM 17923</strain>
    </source>
</reference>
<keyword evidence="1" id="KW-0472">Membrane</keyword>
<keyword evidence="1" id="KW-0812">Transmembrane</keyword>
<accession>A0ABP8ILT8</accession>
<evidence type="ECO:0000313" key="2">
    <source>
        <dbReference type="EMBL" id="GAA4362739.1"/>
    </source>
</evidence>